<dbReference type="InterPro" id="IPR001315">
    <property type="entry name" value="CARD"/>
</dbReference>
<dbReference type="SUPFAM" id="SSF47986">
    <property type="entry name" value="DEATH domain"/>
    <property type="match status" value="1"/>
</dbReference>
<dbReference type="Pfam" id="PF00619">
    <property type="entry name" value="CARD"/>
    <property type="match status" value="1"/>
</dbReference>
<feature type="domain" description="CARD" evidence="2">
    <location>
        <begin position="5"/>
        <end position="50"/>
    </location>
</feature>
<dbReference type="Ensembl" id="ENSMMDT00005006620.1">
    <property type="protein sequence ID" value="ENSMMDP00005006450.1"/>
    <property type="gene ID" value="ENSMMDG00005003542.1"/>
</dbReference>
<evidence type="ECO:0000313" key="4">
    <source>
        <dbReference type="Proteomes" id="UP000472263"/>
    </source>
</evidence>
<evidence type="ECO:0000256" key="1">
    <source>
        <dbReference type="SAM" id="MobiDB-lite"/>
    </source>
</evidence>
<dbReference type="GO" id="GO:0042981">
    <property type="term" value="P:regulation of apoptotic process"/>
    <property type="evidence" value="ECO:0007669"/>
    <property type="project" value="InterPro"/>
</dbReference>
<organism evidence="3 4">
    <name type="scientific">Myripristis murdjan</name>
    <name type="common">pinecone soldierfish</name>
    <dbReference type="NCBI Taxonomy" id="586833"/>
    <lineage>
        <taxon>Eukaryota</taxon>
        <taxon>Metazoa</taxon>
        <taxon>Chordata</taxon>
        <taxon>Craniata</taxon>
        <taxon>Vertebrata</taxon>
        <taxon>Euteleostomi</taxon>
        <taxon>Actinopterygii</taxon>
        <taxon>Neopterygii</taxon>
        <taxon>Teleostei</taxon>
        <taxon>Neoteleostei</taxon>
        <taxon>Acanthomorphata</taxon>
        <taxon>Holocentriformes</taxon>
        <taxon>Holocentridae</taxon>
        <taxon>Myripristis</taxon>
    </lineage>
</organism>
<reference evidence="3" key="3">
    <citation type="submission" date="2025-09" db="UniProtKB">
        <authorList>
            <consortium name="Ensembl"/>
        </authorList>
    </citation>
    <scope>IDENTIFICATION</scope>
</reference>
<dbReference type="Gene3D" id="1.10.533.10">
    <property type="entry name" value="Death Domain, Fas"/>
    <property type="match status" value="1"/>
</dbReference>
<dbReference type="InParanoid" id="A0A667WM01"/>
<proteinExistence type="predicted"/>
<dbReference type="Proteomes" id="UP000472263">
    <property type="component" value="Chromosome 1"/>
</dbReference>
<keyword evidence="4" id="KW-1185">Reference proteome</keyword>
<protein>
    <recommendedName>
        <fullName evidence="2">CARD domain-containing protein</fullName>
    </recommendedName>
</protein>
<evidence type="ECO:0000313" key="3">
    <source>
        <dbReference type="Ensembl" id="ENSMMDP00005006450.1"/>
    </source>
</evidence>
<reference evidence="3" key="1">
    <citation type="submission" date="2019-06" db="EMBL/GenBank/DDBJ databases">
        <authorList>
            <consortium name="Wellcome Sanger Institute Data Sharing"/>
        </authorList>
    </citation>
    <scope>NUCLEOTIDE SEQUENCE [LARGE SCALE GENOMIC DNA]</scope>
</reference>
<evidence type="ECO:0000259" key="2">
    <source>
        <dbReference type="Pfam" id="PF00619"/>
    </source>
</evidence>
<name>A0A667WM01_9TELE</name>
<dbReference type="AlphaFoldDB" id="A0A667WM01"/>
<dbReference type="InterPro" id="IPR011029">
    <property type="entry name" value="DEATH-like_dom_sf"/>
</dbReference>
<feature type="region of interest" description="Disordered" evidence="1">
    <location>
        <begin position="52"/>
        <end position="81"/>
    </location>
</feature>
<sequence length="81" mass="9491">KLMVQDEERTVWEKAEVLIDMVRGKGPEASSAMIRIFCEQDPFLSRLLQLNQSREERLDDEPGTSVSKRERRERGEMRSLP</sequence>
<feature type="compositionally biased region" description="Basic and acidic residues" evidence="1">
    <location>
        <begin position="67"/>
        <end position="81"/>
    </location>
</feature>
<reference evidence="3" key="2">
    <citation type="submission" date="2025-08" db="UniProtKB">
        <authorList>
            <consortium name="Ensembl"/>
        </authorList>
    </citation>
    <scope>IDENTIFICATION</scope>
</reference>
<accession>A0A667WM01</accession>